<evidence type="ECO:0000313" key="2">
    <source>
        <dbReference type="Proteomes" id="UP000481153"/>
    </source>
</evidence>
<keyword evidence="2" id="KW-1185">Reference proteome</keyword>
<dbReference type="VEuPathDB" id="FungiDB:AeMF1_008144"/>
<accession>A0A6G0X3A5</accession>
<comment type="caution">
    <text evidence="1">The sequence shown here is derived from an EMBL/GenBank/DDBJ whole genome shotgun (WGS) entry which is preliminary data.</text>
</comment>
<dbReference type="AlphaFoldDB" id="A0A6G0X3A5"/>
<sequence>MPAICVSNMEESSDARLTDAKATPGDTGCAVNTAHVCASCAAPTAARILPMLDCCIKHGGGRKCKWSCGCTQSARIDGYCLSHYREVVNPSPPLTNEELDILTSLLGCVHADCDELGVQIEIGPTDAVSRDIDALLNTEGIDFRDDVHIEEIAAFLP</sequence>
<dbReference type="EMBL" id="VJMJ01000114">
    <property type="protein sequence ID" value="KAF0734395.1"/>
    <property type="molecule type" value="Genomic_DNA"/>
</dbReference>
<organism evidence="1 2">
    <name type="scientific">Aphanomyces euteiches</name>
    <dbReference type="NCBI Taxonomy" id="100861"/>
    <lineage>
        <taxon>Eukaryota</taxon>
        <taxon>Sar</taxon>
        <taxon>Stramenopiles</taxon>
        <taxon>Oomycota</taxon>
        <taxon>Saprolegniomycetes</taxon>
        <taxon>Saprolegniales</taxon>
        <taxon>Verrucalvaceae</taxon>
        <taxon>Aphanomyces</taxon>
    </lineage>
</organism>
<dbReference type="Proteomes" id="UP000481153">
    <property type="component" value="Unassembled WGS sequence"/>
</dbReference>
<name>A0A6G0X3A5_9STRA</name>
<proteinExistence type="predicted"/>
<reference evidence="1 2" key="1">
    <citation type="submission" date="2019-07" db="EMBL/GenBank/DDBJ databases">
        <title>Genomics analysis of Aphanomyces spp. identifies a new class of oomycete effector associated with host adaptation.</title>
        <authorList>
            <person name="Gaulin E."/>
        </authorList>
    </citation>
    <scope>NUCLEOTIDE SEQUENCE [LARGE SCALE GENOMIC DNA]</scope>
    <source>
        <strain evidence="1 2">ATCC 201684</strain>
    </source>
</reference>
<evidence type="ECO:0000313" key="1">
    <source>
        <dbReference type="EMBL" id="KAF0734395.1"/>
    </source>
</evidence>
<gene>
    <name evidence="1" type="ORF">Ae201684_008855</name>
</gene>
<protein>
    <submittedName>
        <fullName evidence="1">Uncharacterized protein</fullName>
    </submittedName>
</protein>